<dbReference type="GO" id="GO:0055091">
    <property type="term" value="P:phospholipid homeostasis"/>
    <property type="evidence" value="ECO:0007669"/>
    <property type="project" value="TreeGrafter"/>
</dbReference>
<evidence type="ECO:0000259" key="6">
    <source>
        <dbReference type="Pfam" id="PF09924"/>
    </source>
</evidence>
<accession>A0A6B3QUY6</accession>
<feature type="domain" description="Phosphatidylglycerol lysyltransferase C-terminal" evidence="6">
    <location>
        <begin position="21"/>
        <end position="313"/>
    </location>
</feature>
<dbReference type="InterPro" id="IPR051211">
    <property type="entry name" value="PG_lysyltransferase"/>
</dbReference>
<dbReference type="Pfam" id="PF09924">
    <property type="entry name" value="LPG_synthase_C"/>
    <property type="match status" value="1"/>
</dbReference>
<proteinExistence type="predicted"/>
<evidence type="ECO:0000256" key="3">
    <source>
        <dbReference type="ARBA" id="ARBA00022692"/>
    </source>
</evidence>
<comment type="caution">
    <text evidence="8">The sequence shown here is derived from an EMBL/GenBank/DDBJ whole genome shotgun (WGS) entry which is preliminary data.</text>
</comment>
<dbReference type="AlphaFoldDB" id="A0A6B3QUY6"/>
<keyword evidence="3" id="KW-0812">Transmembrane</keyword>
<keyword evidence="2" id="KW-1003">Cell membrane</keyword>
<keyword evidence="4" id="KW-1133">Transmembrane helix</keyword>
<dbReference type="EMBL" id="JBIQWK010000015">
    <property type="protein sequence ID" value="MFI0576903.1"/>
    <property type="molecule type" value="Genomic_DNA"/>
</dbReference>
<dbReference type="GO" id="GO:0005886">
    <property type="term" value="C:plasma membrane"/>
    <property type="evidence" value="ECO:0007669"/>
    <property type="project" value="UniProtKB-SubCell"/>
</dbReference>
<dbReference type="InterPro" id="IPR024320">
    <property type="entry name" value="LPG_synthase_C"/>
</dbReference>
<dbReference type="PANTHER" id="PTHR34697:SF2">
    <property type="entry name" value="PHOSPHATIDYLGLYCEROL LYSYLTRANSFERASE"/>
    <property type="match status" value="1"/>
</dbReference>
<evidence type="ECO:0000313" key="7">
    <source>
        <dbReference type="EMBL" id="MFI0576903.1"/>
    </source>
</evidence>
<dbReference type="PANTHER" id="PTHR34697">
    <property type="entry name" value="PHOSPHATIDYLGLYCEROL LYSYLTRANSFERASE"/>
    <property type="match status" value="1"/>
</dbReference>
<reference evidence="7 9" key="2">
    <citation type="submission" date="2024-10" db="EMBL/GenBank/DDBJ databases">
        <authorList>
            <person name="Wannawong T."/>
            <person name="Kuncharoen N."/>
            <person name="Mhuantong W."/>
        </authorList>
    </citation>
    <scope>NUCLEOTIDE SEQUENCE [LARGE SCALE GENOMIC DNA]</scope>
    <source>
        <strain evidence="7 9">CALK1-4</strain>
    </source>
</reference>
<gene>
    <name evidence="7" type="ORF">ACH3YB_35330</name>
    <name evidence="8" type="ORF">GUR47_25030</name>
</gene>
<reference evidence="8" key="1">
    <citation type="journal article" date="2020" name="Microorganisms">
        <title>Isolation, Genomic and Metabolomic Characterization of Streptomyces tendae VITAKN with Quorum Sensing Inhibitory Activity from Southern India.</title>
        <authorList>
            <person name="Ishaque N.M."/>
            <person name="Burgsdorf I."/>
            <person name="Limlingan Malit J.J."/>
            <person name="Saha S."/>
            <person name="Teta R."/>
            <person name="Ewe D."/>
            <person name="Kannabiran K."/>
            <person name="Hrouzek P."/>
            <person name="Steindler L."/>
            <person name="Costantino V."/>
            <person name="Saurav K."/>
        </authorList>
    </citation>
    <scope>NUCLEOTIDE SEQUENCE</scope>
    <source>
        <strain evidence="8">VITAKN</strain>
    </source>
</reference>
<dbReference type="GO" id="GO:0016755">
    <property type="term" value="F:aminoacyltransferase activity"/>
    <property type="evidence" value="ECO:0007669"/>
    <property type="project" value="TreeGrafter"/>
</dbReference>
<organism evidence="8">
    <name type="scientific">Streptomyces tendae</name>
    <dbReference type="NCBI Taxonomy" id="1932"/>
    <lineage>
        <taxon>Bacteria</taxon>
        <taxon>Bacillati</taxon>
        <taxon>Actinomycetota</taxon>
        <taxon>Actinomycetes</taxon>
        <taxon>Kitasatosporales</taxon>
        <taxon>Streptomycetaceae</taxon>
        <taxon>Streptomyces</taxon>
    </lineage>
</organism>
<evidence type="ECO:0000256" key="1">
    <source>
        <dbReference type="ARBA" id="ARBA00004651"/>
    </source>
</evidence>
<dbReference type="RefSeq" id="WP_161378606.1">
    <property type="nucleotide sequence ID" value="NZ_JAAIFS010000005.1"/>
</dbReference>
<dbReference type="EMBL" id="JAAIFS010000005">
    <property type="protein sequence ID" value="NEV89894.1"/>
    <property type="molecule type" value="Genomic_DNA"/>
</dbReference>
<evidence type="ECO:0000256" key="5">
    <source>
        <dbReference type="ARBA" id="ARBA00023136"/>
    </source>
</evidence>
<dbReference type="SUPFAM" id="SSF55729">
    <property type="entry name" value="Acyl-CoA N-acyltransferases (Nat)"/>
    <property type="match status" value="1"/>
</dbReference>
<evidence type="ECO:0000313" key="9">
    <source>
        <dbReference type="Proteomes" id="UP001610810"/>
    </source>
</evidence>
<evidence type="ECO:0000256" key="2">
    <source>
        <dbReference type="ARBA" id="ARBA00022475"/>
    </source>
</evidence>
<comment type="subcellular location">
    <subcellularLocation>
        <location evidence="1">Cell membrane</location>
        <topology evidence="1">Multi-pass membrane protein</topology>
    </subcellularLocation>
</comment>
<dbReference type="InterPro" id="IPR016181">
    <property type="entry name" value="Acyl_CoA_acyltransferase"/>
</dbReference>
<sequence>MATVTTESDRALEAIQRYTVADNPSAFLAVNSGNSYFESDDSPGVIVYRTAGRYLVQLGGPFAPVDTRARLLQEFVAFANEQSRQIVTVQLQGADADPYRAQGFTINQIGASYAIDLEGFSLRGTAFMQLRNKISRSLRSGLKISEVPLEPWYDQMQELDKSWLGTKGEGTKPLEFLIGQYGGAYQPLRRLFVGVLDDKLVGYITYSPVYGAQAGWLHDLTRRHPDSPPGVMEAINKTAIDTFKAEGTRYLHFGFTPFTSLQVKPQLPGHSEAFHWFMGHLWQFGDGVYPAQTQLAYKEKWAPDIILPEYVAFQNGASIPALVHIFRACNAV</sequence>
<keyword evidence="9" id="KW-1185">Reference proteome</keyword>
<protein>
    <submittedName>
        <fullName evidence="7">Bifunctional lysylphosphatidylglycerol flippase/synthetase MprF</fullName>
    </submittedName>
    <submittedName>
        <fullName evidence="8">DUF2156 domain-containing protein</fullName>
    </submittedName>
</protein>
<name>A0A6B3QUY6_STRTE</name>
<evidence type="ECO:0000313" key="8">
    <source>
        <dbReference type="EMBL" id="NEV89894.1"/>
    </source>
</evidence>
<dbReference type="Proteomes" id="UP001610810">
    <property type="component" value="Unassembled WGS sequence"/>
</dbReference>
<keyword evidence="5" id="KW-0472">Membrane</keyword>
<evidence type="ECO:0000256" key="4">
    <source>
        <dbReference type="ARBA" id="ARBA00022989"/>
    </source>
</evidence>